<protein>
    <submittedName>
        <fullName evidence="3">Transposase</fullName>
    </submittedName>
</protein>
<dbReference type="EMBL" id="CP042434">
    <property type="protein sequence ID" value="QEC74270.1"/>
    <property type="molecule type" value="Genomic_DNA"/>
</dbReference>
<proteinExistence type="predicted"/>
<evidence type="ECO:0000313" key="4">
    <source>
        <dbReference type="Proteomes" id="UP000321291"/>
    </source>
</evidence>
<sequence length="95" mass="10387">MIYKTKLAGVPVILVPPANTSQRCHKCGHIEKAGPKTQCEFVYCSCCHGDHADKKAALNITKLGCSRSAHGPVVLDFSKAMKYPRIEGEDMLTKL</sequence>
<gene>
    <name evidence="3" type="ORF">FSB73_11325</name>
</gene>
<dbReference type="KEGG" id="agi:FSB73_11325"/>
<feature type="domain" description="Cas12f1-like TNB" evidence="2">
    <location>
        <begin position="2"/>
        <end position="60"/>
    </location>
</feature>
<evidence type="ECO:0000256" key="1">
    <source>
        <dbReference type="ARBA" id="ARBA00023125"/>
    </source>
</evidence>
<reference evidence="3 4" key="1">
    <citation type="journal article" date="2017" name="Int. J. Syst. Evol. Microbiol.">
        <title>Arachidicoccus ginsenosidivorans sp. nov., with ginsenoside-converting activity isolated from ginseng cultivating soil.</title>
        <authorList>
            <person name="Siddiqi M.Z."/>
            <person name="Aslam Z."/>
            <person name="Im W.T."/>
        </authorList>
    </citation>
    <scope>NUCLEOTIDE SEQUENCE [LARGE SCALE GENOMIC DNA]</scope>
    <source>
        <strain evidence="3 4">Gsoil 809</strain>
    </source>
</reference>
<evidence type="ECO:0000313" key="3">
    <source>
        <dbReference type="EMBL" id="QEC74270.1"/>
    </source>
</evidence>
<evidence type="ECO:0000259" key="2">
    <source>
        <dbReference type="Pfam" id="PF07282"/>
    </source>
</evidence>
<dbReference type="AlphaFoldDB" id="A0A5B8VS45"/>
<accession>A0A5B8VS45</accession>
<organism evidence="3 4">
    <name type="scientific">Arachidicoccus ginsenosidivorans</name>
    <dbReference type="NCBI Taxonomy" id="496057"/>
    <lineage>
        <taxon>Bacteria</taxon>
        <taxon>Pseudomonadati</taxon>
        <taxon>Bacteroidota</taxon>
        <taxon>Chitinophagia</taxon>
        <taxon>Chitinophagales</taxon>
        <taxon>Chitinophagaceae</taxon>
        <taxon>Arachidicoccus</taxon>
    </lineage>
</organism>
<dbReference type="Proteomes" id="UP000321291">
    <property type="component" value="Chromosome"/>
</dbReference>
<dbReference type="Pfam" id="PF07282">
    <property type="entry name" value="Cas12f1-like_TNB"/>
    <property type="match status" value="1"/>
</dbReference>
<keyword evidence="1" id="KW-0238">DNA-binding</keyword>
<dbReference type="OrthoDB" id="1551477at2"/>
<keyword evidence="4" id="KW-1185">Reference proteome</keyword>
<dbReference type="GO" id="GO:0003677">
    <property type="term" value="F:DNA binding"/>
    <property type="evidence" value="ECO:0007669"/>
    <property type="project" value="UniProtKB-KW"/>
</dbReference>
<name>A0A5B8VS45_9BACT</name>
<dbReference type="InterPro" id="IPR010095">
    <property type="entry name" value="Cas12f1-like_TNB"/>
</dbReference>